<dbReference type="InterPro" id="IPR005135">
    <property type="entry name" value="Endo/exonuclease/phosphatase"/>
</dbReference>
<dbReference type="SUPFAM" id="SSF56219">
    <property type="entry name" value="DNase I-like"/>
    <property type="match status" value="1"/>
</dbReference>
<keyword evidence="4" id="KW-1185">Reference proteome</keyword>
<dbReference type="GeneID" id="66082237"/>
<gene>
    <name evidence="3" type="ORF">E1B28_013162</name>
</gene>
<dbReference type="Pfam" id="PF03372">
    <property type="entry name" value="Exo_endo_phos"/>
    <property type="match status" value="1"/>
</dbReference>
<proteinExistence type="predicted"/>
<name>A0A9P7ULR1_9AGAR</name>
<dbReference type="Gene3D" id="3.60.10.10">
    <property type="entry name" value="Endonuclease/exonuclease/phosphatase"/>
    <property type="match status" value="1"/>
</dbReference>
<dbReference type="OrthoDB" id="445826at2759"/>
<sequence length="597" mass="67238">MDDAEDENYSSTEDALSPRPRKSARHHKHSDITRNKVAHVQVPSLPSLKPSSIVNSHWQPRAKERNVIGTTYELPCLRCPNFCILLIFVLLYLVSTVQCTAPQPLSSLSLNANGLSDFVQRDRYIQDAVQALDPHLISISETKSQHLVGNRLRLSNYNIFENPGVPTSNKKASKWGVILAIRKDIHAQLVTVIPRLRGRVCAADLHLPASNGLSVQHRVLSIYAPWDPGGDDIPLFWHDLGDICSAAPRGHWSMYGDYNATLSSCEYISMRPHRPLNTEAYSNFLLRCGGTDLWSQLTNRDASTHYTYKGPFGQTIIDRVACSSQSMLESHISVYRKFFGSTDHRALFARVFLSSDVTLTNSYRQPLNSFTPRFSYPRKGETQRFHTFSSNVAALLKGKPNLMTEINSEPEFDTVYHTYSEVLMSSAQFAFRKPSFYQPSTPPNRNISSFTIKQLLRETKRVNRLIYALKQPDAFTSFPLVVHKNPWSLPFIASFDPSLSYALRQHLPTPNLSLQFNNLLDYLKSVRSSLAKLRYREEKSLLRQKAVSSSRNLVNSVLLGGSAKRLFPSLNARPPLVLSLSNNPNTFLTDPATAGRG</sequence>
<evidence type="ECO:0000313" key="3">
    <source>
        <dbReference type="EMBL" id="KAG7087182.1"/>
    </source>
</evidence>
<dbReference type="RefSeq" id="XP_043003653.1">
    <property type="nucleotide sequence ID" value="XM_043158309.1"/>
</dbReference>
<dbReference type="InterPro" id="IPR036691">
    <property type="entry name" value="Endo/exonu/phosph_ase_sf"/>
</dbReference>
<evidence type="ECO:0000256" key="1">
    <source>
        <dbReference type="SAM" id="MobiDB-lite"/>
    </source>
</evidence>
<feature type="region of interest" description="Disordered" evidence="1">
    <location>
        <begin position="1"/>
        <end position="36"/>
    </location>
</feature>
<comment type="caution">
    <text evidence="3">The sequence shown here is derived from an EMBL/GenBank/DDBJ whole genome shotgun (WGS) entry which is preliminary data.</text>
</comment>
<reference evidence="3" key="1">
    <citation type="journal article" date="2021" name="Genome Biol. Evol.">
        <title>The assembled and annotated genome of the fairy-ring fungus Marasmius oreades.</title>
        <authorList>
            <person name="Hiltunen M."/>
            <person name="Ament-Velasquez S.L."/>
            <person name="Johannesson H."/>
        </authorList>
    </citation>
    <scope>NUCLEOTIDE SEQUENCE</scope>
    <source>
        <strain evidence="3">03SP1</strain>
    </source>
</reference>
<organism evidence="3 4">
    <name type="scientific">Marasmius oreades</name>
    <name type="common">fairy-ring Marasmius</name>
    <dbReference type="NCBI Taxonomy" id="181124"/>
    <lineage>
        <taxon>Eukaryota</taxon>
        <taxon>Fungi</taxon>
        <taxon>Dikarya</taxon>
        <taxon>Basidiomycota</taxon>
        <taxon>Agaricomycotina</taxon>
        <taxon>Agaricomycetes</taxon>
        <taxon>Agaricomycetidae</taxon>
        <taxon>Agaricales</taxon>
        <taxon>Marasmiineae</taxon>
        <taxon>Marasmiaceae</taxon>
        <taxon>Marasmius</taxon>
    </lineage>
</organism>
<dbReference type="GO" id="GO:0003824">
    <property type="term" value="F:catalytic activity"/>
    <property type="evidence" value="ECO:0007669"/>
    <property type="project" value="InterPro"/>
</dbReference>
<dbReference type="KEGG" id="more:E1B28_013162"/>
<dbReference type="EMBL" id="CM032189">
    <property type="protein sequence ID" value="KAG7087182.1"/>
    <property type="molecule type" value="Genomic_DNA"/>
</dbReference>
<dbReference type="AlphaFoldDB" id="A0A9P7ULR1"/>
<dbReference type="Proteomes" id="UP001049176">
    <property type="component" value="Chromosome 9"/>
</dbReference>
<feature type="compositionally biased region" description="Basic residues" evidence="1">
    <location>
        <begin position="19"/>
        <end position="29"/>
    </location>
</feature>
<feature type="domain" description="Endonuclease/exonuclease/phosphatase" evidence="2">
    <location>
        <begin position="108"/>
        <end position="339"/>
    </location>
</feature>
<accession>A0A9P7ULR1</accession>
<protein>
    <recommendedName>
        <fullName evidence="2">Endonuclease/exonuclease/phosphatase domain-containing protein</fullName>
    </recommendedName>
</protein>
<evidence type="ECO:0000259" key="2">
    <source>
        <dbReference type="Pfam" id="PF03372"/>
    </source>
</evidence>
<evidence type="ECO:0000313" key="4">
    <source>
        <dbReference type="Proteomes" id="UP001049176"/>
    </source>
</evidence>